<proteinExistence type="predicted"/>
<reference evidence="1 2" key="1">
    <citation type="submission" date="2024-02" db="EMBL/GenBank/DDBJ databases">
        <authorList>
            <person name="Daric V."/>
            <person name="Darras S."/>
        </authorList>
    </citation>
    <scope>NUCLEOTIDE SEQUENCE [LARGE SCALE GENOMIC DNA]</scope>
</reference>
<gene>
    <name evidence="1" type="ORF">CVLEPA_LOCUS19914</name>
</gene>
<accession>A0ABP0G7R2</accession>
<organism evidence="1 2">
    <name type="scientific">Clavelina lepadiformis</name>
    <name type="common">Light-bulb sea squirt</name>
    <name type="synonym">Ascidia lepadiformis</name>
    <dbReference type="NCBI Taxonomy" id="159417"/>
    <lineage>
        <taxon>Eukaryota</taxon>
        <taxon>Metazoa</taxon>
        <taxon>Chordata</taxon>
        <taxon>Tunicata</taxon>
        <taxon>Ascidiacea</taxon>
        <taxon>Aplousobranchia</taxon>
        <taxon>Clavelinidae</taxon>
        <taxon>Clavelina</taxon>
    </lineage>
</organism>
<comment type="caution">
    <text evidence="1">The sequence shown here is derived from an EMBL/GenBank/DDBJ whole genome shotgun (WGS) entry which is preliminary data.</text>
</comment>
<evidence type="ECO:0000313" key="2">
    <source>
        <dbReference type="Proteomes" id="UP001642483"/>
    </source>
</evidence>
<dbReference type="Proteomes" id="UP001642483">
    <property type="component" value="Unassembled WGS sequence"/>
</dbReference>
<name>A0ABP0G7R2_CLALP</name>
<keyword evidence="2" id="KW-1185">Reference proteome</keyword>
<sequence length="107" mass="12203">MTHQSSYNKNVASSSSTTTFKLLPDIFGEENGTVEYCGAYHTVSGSHTFFSSLHPLTNPAAGHRMRHEVQRRYFVAWSLPDWLLIERQHLMPSSGVLLMKSFSDKRR</sequence>
<evidence type="ECO:0000313" key="1">
    <source>
        <dbReference type="EMBL" id="CAK8687861.1"/>
    </source>
</evidence>
<protein>
    <submittedName>
        <fullName evidence="1">Uncharacterized protein</fullName>
    </submittedName>
</protein>
<dbReference type="EMBL" id="CAWYQH010000106">
    <property type="protein sequence ID" value="CAK8687861.1"/>
    <property type="molecule type" value="Genomic_DNA"/>
</dbReference>